<dbReference type="PANTHER" id="PTHR43442">
    <property type="entry name" value="GLUCONOKINASE-RELATED"/>
    <property type="match status" value="1"/>
</dbReference>
<dbReference type="InterPro" id="IPR006001">
    <property type="entry name" value="Therm_gnt_kin"/>
</dbReference>
<dbReference type="SUPFAM" id="SSF52540">
    <property type="entry name" value="P-loop containing nucleoside triphosphate hydrolases"/>
    <property type="match status" value="1"/>
</dbReference>
<comment type="caution">
    <text evidence="11">The sequence shown here is derived from an EMBL/GenBank/DDBJ whole genome shotgun (WGS) entry which is preliminary data.</text>
</comment>
<evidence type="ECO:0000256" key="9">
    <source>
        <dbReference type="ARBA" id="ARBA00048090"/>
    </source>
</evidence>
<dbReference type="InterPro" id="IPR027417">
    <property type="entry name" value="P-loop_NTPase"/>
</dbReference>
<keyword evidence="5 10" id="KW-0547">Nucleotide-binding</keyword>
<name>A0A1T0ASB0_9PAST</name>
<evidence type="ECO:0000256" key="10">
    <source>
        <dbReference type="RuleBase" id="RU363066"/>
    </source>
</evidence>
<dbReference type="PANTHER" id="PTHR43442:SF3">
    <property type="entry name" value="GLUCONOKINASE-RELATED"/>
    <property type="match status" value="1"/>
</dbReference>
<evidence type="ECO:0000256" key="5">
    <source>
        <dbReference type="ARBA" id="ARBA00022741"/>
    </source>
</evidence>
<evidence type="ECO:0000256" key="8">
    <source>
        <dbReference type="ARBA" id="ARBA00023064"/>
    </source>
</evidence>
<dbReference type="GO" id="GO:0046316">
    <property type="term" value="F:gluconokinase activity"/>
    <property type="evidence" value="ECO:0007669"/>
    <property type="project" value="UniProtKB-EC"/>
</dbReference>
<dbReference type="Proteomes" id="UP000190867">
    <property type="component" value="Unassembled WGS sequence"/>
</dbReference>
<dbReference type="InterPro" id="IPR031322">
    <property type="entry name" value="Shikimate/glucono_kinase"/>
</dbReference>
<keyword evidence="12" id="KW-1185">Reference proteome</keyword>
<comment type="pathway">
    <text evidence="1">Carbohydrate acid metabolism.</text>
</comment>
<accession>A0A1T0ASB0</accession>
<evidence type="ECO:0000256" key="4">
    <source>
        <dbReference type="ARBA" id="ARBA00022679"/>
    </source>
</evidence>
<dbReference type="GO" id="GO:0019521">
    <property type="term" value="P:D-gluconate metabolic process"/>
    <property type="evidence" value="ECO:0007669"/>
    <property type="project" value="UniProtKB-KW"/>
</dbReference>
<comment type="catalytic activity">
    <reaction evidence="9 10">
        <text>D-gluconate + ATP = 6-phospho-D-gluconate + ADP + H(+)</text>
        <dbReference type="Rhea" id="RHEA:19433"/>
        <dbReference type="ChEBI" id="CHEBI:15378"/>
        <dbReference type="ChEBI" id="CHEBI:18391"/>
        <dbReference type="ChEBI" id="CHEBI:30616"/>
        <dbReference type="ChEBI" id="CHEBI:58759"/>
        <dbReference type="ChEBI" id="CHEBI:456216"/>
        <dbReference type="EC" id="2.7.1.12"/>
    </reaction>
</comment>
<dbReference type="AlphaFoldDB" id="A0A1T0ASB0"/>
<dbReference type="EMBL" id="MUYA01000008">
    <property type="protein sequence ID" value="OOR99066.1"/>
    <property type="molecule type" value="Genomic_DNA"/>
</dbReference>
<dbReference type="STRING" id="734.B0187_06900"/>
<keyword evidence="6 10" id="KW-0418">Kinase</keyword>
<evidence type="ECO:0000256" key="1">
    <source>
        <dbReference type="ARBA" id="ARBA00004761"/>
    </source>
</evidence>
<evidence type="ECO:0000256" key="7">
    <source>
        <dbReference type="ARBA" id="ARBA00022840"/>
    </source>
</evidence>
<comment type="similarity">
    <text evidence="2 10">Belongs to the gluconokinase GntK/GntV family.</text>
</comment>
<dbReference type="Gene3D" id="3.40.50.300">
    <property type="entry name" value="P-loop containing nucleotide triphosphate hydrolases"/>
    <property type="match status" value="1"/>
</dbReference>
<dbReference type="Pfam" id="PF01202">
    <property type="entry name" value="SKI"/>
    <property type="match status" value="1"/>
</dbReference>
<dbReference type="EC" id="2.7.1.12" evidence="3 10"/>
<evidence type="ECO:0000256" key="3">
    <source>
        <dbReference type="ARBA" id="ARBA00012054"/>
    </source>
</evidence>
<evidence type="ECO:0000313" key="11">
    <source>
        <dbReference type="EMBL" id="OOR99066.1"/>
    </source>
</evidence>
<keyword evidence="4 10" id="KW-0808">Transferase</keyword>
<evidence type="ECO:0000256" key="2">
    <source>
        <dbReference type="ARBA" id="ARBA00008420"/>
    </source>
</evidence>
<evidence type="ECO:0000313" key="12">
    <source>
        <dbReference type="Proteomes" id="UP000190867"/>
    </source>
</evidence>
<dbReference type="NCBIfam" id="TIGR01313">
    <property type="entry name" value="therm_gnt_kin"/>
    <property type="match status" value="1"/>
</dbReference>
<keyword evidence="8" id="KW-0311">Gluconate utilization</keyword>
<proteinExistence type="inferred from homology"/>
<sequence>MRKRSEVKMSKVFIVMGVSGTGKSTVGQAVASRLNFKFIDGDDLHPRANILKMAQGQPLNDADRQPWLARISDAVFSLNHKNEQGIIVCSALKKAYRDQIRQGNPELKFLFLHGSFELILARMQQRAGHFMKAEMLQSQFNTLELPNNEPDVIEIAIDRPFEEVVNACEQAILA</sequence>
<dbReference type="GO" id="GO:0005737">
    <property type="term" value="C:cytoplasm"/>
    <property type="evidence" value="ECO:0007669"/>
    <property type="project" value="TreeGrafter"/>
</dbReference>
<reference evidence="11 12" key="1">
    <citation type="submission" date="2017-02" db="EMBL/GenBank/DDBJ databases">
        <title>Draft genome sequence of Haemophilus paracuniculus CCUG 43573 type strain.</title>
        <authorList>
            <person name="Engstrom-Jakobsson H."/>
            <person name="Salva-Serra F."/>
            <person name="Thorell K."/>
            <person name="Gonzales-Siles L."/>
            <person name="Karlsson R."/>
            <person name="Boulund F."/>
            <person name="Engstrand L."/>
            <person name="Kristiansson E."/>
            <person name="Moore E."/>
        </authorList>
    </citation>
    <scope>NUCLEOTIDE SEQUENCE [LARGE SCALE GENOMIC DNA]</scope>
    <source>
        <strain evidence="11 12">CCUG 43573</strain>
    </source>
</reference>
<gene>
    <name evidence="11" type="primary">idnK</name>
    <name evidence="11" type="ORF">B0187_06900</name>
</gene>
<organism evidence="11 12">
    <name type="scientific">Haemophilus paracuniculus</name>
    <dbReference type="NCBI Taxonomy" id="734"/>
    <lineage>
        <taxon>Bacteria</taxon>
        <taxon>Pseudomonadati</taxon>
        <taxon>Pseudomonadota</taxon>
        <taxon>Gammaproteobacteria</taxon>
        <taxon>Pasteurellales</taxon>
        <taxon>Pasteurellaceae</taxon>
        <taxon>Haemophilus</taxon>
    </lineage>
</organism>
<dbReference type="FunFam" id="3.40.50.300:FF:000522">
    <property type="entry name" value="Gluconokinase"/>
    <property type="match status" value="1"/>
</dbReference>
<evidence type="ECO:0000256" key="6">
    <source>
        <dbReference type="ARBA" id="ARBA00022777"/>
    </source>
</evidence>
<dbReference type="CDD" id="cd02021">
    <property type="entry name" value="GntK"/>
    <property type="match status" value="1"/>
</dbReference>
<protein>
    <recommendedName>
        <fullName evidence="3 10">Gluconokinase</fullName>
        <ecNumber evidence="3 10">2.7.1.12</ecNumber>
    </recommendedName>
</protein>
<keyword evidence="7 10" id="KW-0067">ATP-binding</keyword>
<dbReference type="GO" id="GO:0005524">
    <property type="term" value="F:ATP binding"/>
    <property type="evidence" value="ECO:0007669"/>
    <property type="project" value="UniProtKB-KW"/>
</dbReference>